<dbReference type="Gene3D" id="3.30.1180.10">
    <property type="match status" value="1"/>
</dbReference>
<dbReference type="RefSeq" id="WP_148136202.1">
    <property type="nucleotide sequence ID" value="NZ_CP017634.1"/>
</dbReference>
<dbReference type="InterPro" id="IPR043168">
    <property type="entry name" value="DegV_C"/>
</dbReference>
<dbReference type="KEGG" id="fwa:DCMF_20780"/>
<dbReference type="Gene3D" id="3.40.50.10170">
    <property type="match status" value="1"/>
</dbReference>
<protein>
    <submittedName>
        <fullName evidence="2">Fatty acid-binding protein DegV</fullName>
    </submittedName>
</protein>
<reference evidence="2 3" key="1">
    <citation type="submission" date="2016-10" db="EMBL/GenBank/DDBJ databases">
        <title>Complete Genome Sequence of Peptococcaceae strain DCMF.</title>
        <authorList>
            <person name="Edwards R.J."/>
            <person name="Holland S.I."/>
            <person name="Deshpande N.P."/>
            <person name="Wong Y.K."/>
            <person name="Ertan H."/>
            <person name="Manefield M."/>
            <person name="Russell T.L."/>
            <person name="Lee M.J."/>
        </authorList>
    </citation>
    <scope>NUCLEOTIDE SEQUENCE [LARGE SCALE GENOMIC DNA]</scope>
    <source>
        <strain evidence="2 3">DCMF</strain>
    </source>
</reference>
<evidence type="ECO:0000313" key="3">
    <source>
        <dbReference type="Proteomes" id="UP000323521"/>
    </source>
</evidence>
<dbReference type="SUPFAM" id="SSF82549">
    <property type="entry name" value="DAK1/DegV-like"/>
    <property type="match status" value="1"/>
</dbReference>
<dbReference type="PANTHER" id="PTHR33434:SF8">
    <property type="entry name" value="DEGV DOMAIN-CONTAINING PROTEIN SPR1019"/>
    <property type="match status" value="1"/>
</dbReference>
<dbReference type="InterPro" id="IPR003797">
    <property type="entry name" value="DegV"/>
</dbReference>
<evidence type="ECO:0000256" key="1">
    <source>
        <dbReference type="ARBA" id="ARBA00023121"/>
    </source>
</evidence>
<dbReference type="EMBL" id="CP017634">
    <property type="protein sequence ID" value="ATW26873.1"/>
    <property type="molecule type" value="Genomic_DNA"/>
</dbReference>
<dbReference type="PROSITE" id="PS51482">
    <property type="entry name" value="DEGV"/>
    <property type="match status" value="1"/>
</dbReference>
<name>A0A3G1KWF3_FORW1</name>
<keyword evidence="1" id="KW-0446">Lipid-binding</keyword>
<gene>
    <name evidence="2" type="ORF">DCMF_20780</name>
</gene>
<proteinExistence type="predicted"/>
<dbReference type="Pfam" id="PF02645">
    <property type="entry name" value="DegV"/>
    <property type="match status" value="1"/>
</dbReference>
<dbReference type="PANTHER" id="PTHR33434">
    <property type="entry name" value="DEGV DOMAIN-CONTAINING PROTEIN DR_1986-RELATED"/>
    <property type="match status" value="1"/>
</dbReference>
<dbReference type="GO" id="GO:0008289">
    <property type="term" value="F:lipid binding"/>
    <property type="evidence" value="ECO:0007669"/>
    <property type="project" value="UniProtKB-KW"/>
</dbReference>
<dbReference type="AlphaFoldDB" id="A0A3G1KWF3"/>
<organism evidence="2 3">
    <name type="scientific">Formimonas warabiya</name>
    <dbReference type="NCBI Taxonomy" id="1761012"/>
    <lineage>
        <taxon>Bacteria</taxon>
        <taxon>Bacillati</taxon>
        <taxon>Bacillota</taxon>
        <taxon>Clostridia</taxon>
        <taxon>Eubacteriales</taxon>
        <taxon>Peptococcaceae</taxon>
        <taxon>Candidatus Formimonas</taxon>
    </lineage>
</organism>
<dbReference type="NCBIfam" id="TIGR00762">
    <property type="entry name" value="DegV"/>
    <property type="match status" value="1"/>
</dbReference>
<dbReference type="Proteomes" id="UP000323521">
    <property type="component" value="Chromosome"/>
</dbReference>
<accession>A0A3G1KWF3</accession>
<evidence type="ECO:0000313" key="2">
    <source>
        <dbReference type="EMBL" id="ATW26873.1"/>
    </source>
</evidence>
<dbReference type="OrthoDB" id="9780216at2"/>
<dbReference type="InterPro" id="IPR050270">
    <property type="entry name" value="DegV_domain_contain"/>
</dbReference>
<sequence length="274" mass="30244">MLQIITDSSSDLPPELIKKHHIHVVPLTVYMDGQEYTEGVTIKPRDFAEKMIHSPVLPRTSQPSPGAFAQLFQEISPLGPLLCLTLSSKLSGTYLSACQGKDISRKDVAVFDTLSGSLGHGIQILKTVELAAQGLSREEIVKKLTLFRSEMNIFILLDTLENIVKGGRLNRFTGALAKILDIKVLAQGVEGAVEVVEKIRGKKRFLQKVVETITQSRRDFSDRLLGITHVDNWEDAKYLKEALMEKVHPKEVLLNEMGPTMGTYAGKGGIIIAV</sequence>
<keyword evidence="3" id="KW-1185">Reference proteome</keyword>